<dbReference type="VEuPathDB" id="FungiDB:CJJ09_000286"/>
<evidence type="ECO:0000313" key="13">
    <source>
        <dbReference type="EMBL" id="PIS52209.1"/>
    </source>
</evidence>
<evidence type="ECO:0000313" key="14">
    <source>
        <dbReference type="Proteomes" id="UP000230249"/>
    </source>
</evidence>
<evidence type="ECO:0000256" key="6">
    <source>
        <dbReference type="ARBA" id="ARBA00022840"/>
    </source>
</evidence>
<dbReference type="Proteomes" id="UP000230249">
    <property type="component" value="Unassembled WGS sequence"/>
</dbReference>
<evidence type="ECO:0000256" key="3">
    <source>
        <dbReference type="ARBA" id="ARBA00022679"/>
    </source>
</evidence>
<dbReference type="AlphaFoldDB" id="A0A2H0ZNJ7"/>
<dbReference type="EC" id="2.7.11.1" evidence="1"/>
<dbReference type="PROSITE" id="PS00108">
    <property type="entry name" value="PROTEIN_KINASE_ST"/>
    <property type="match status" value="1"/>
</dbReference>
<feature type="region of interest" description="Disordered" evidence="10">
    <location>
        <begin position="116"/>
        <end position="208"/>
    </location>
</feature>
<dbReference type="PANTHER" id="PTHR24343:SF137">
    <property type="entry name" value="SERINE_THREONINE-PROTEIN KINASE HRK1"/>
    <property type="match status" value="1"/>
</dbReference>
<accession>A0A2H0ZNJ7</accession>
<evidence type="ECO:0000256" key="7">
    <source>
        <dbReference type="ARBA" id="ARBA00047899"/>
    </source>
</evidence>
<dbReference type="PANTHER" id="PTHR24343">
    <property type="entry name" value="SERINE/THREONINE KINASE"/>
    <property type="match status" value="1"/>
</dbReference>
<sequence>MPDRHRLKLFSHFKHQSPSSPQEESSLNKQNSNSSSRKFLGFSVGKHDSQDSLASPTVTNSSDHQQPPSKTPSIVVKNASQNPNAAARNRSMEDSQSPKGHSMVDLKRLFKNKKSIQSPSNGAAPGQGHGHGHGHSPGPGHNGHVDSGTLSPPPVGGASSGQHSRAPSSTSLAALINQTSSQLLSSSQATKRQEGPVHEPFTQDGSPMVKKYGKVEKELGSGAGGSVRLIMRPSDHKTFAVKEFRPRRNTESFKDYTRKCTAEYCIGSTLKHPNIIKTIDIIHENNRYYEVMEYAPIDFFAVVMSGEMSRQEINCCLKQILEGVSYLHSLGLAHRDLKLDNCVLTKEGILKIIDFGSAVIFKYPYDQHGSSNADPIHYCHGVVGSDPYLAPEVLTSSNSYNPQPVDLWSIAIIYCCMTLKRFPWKIPHPEKDNSFKLYAMEDDNWHDYYLSNECHKLLLKQRQLKNQIIKSNKKKKLIQRQREQEVGEVHEDDDEETVEAVEEKLRSLSPVRVLEDDEMQSIVDELKVIDAKVEEFEKIKDEKRAQFQKQRGISSATTNSTEDTAISSNSPRSDDKRSKSHKSIHGPYRLMRLLPHASRPIIHKMLQIDPSKRATIEEILSDEWIKSIECCTLKEVEGANGDDDEDMVFVPGKPSHEHTVVMDEGKEETA</sequence>
<comment type="catalytic activity">
    <reaction evidence="7">
        <text>L-threonyl-[protein] + ATP = O-phospho-L-threonyl-[protein] + ADP + H(+)</text>
        <dbReference type="Rhea" id="RHEA:46608"/>
        <dbReference type="Rhea" id="RHEA-COMP:11060"/>
        <dbReference type="Rhea" id="RHEA-COMP:11605"/>
        <dbReference type="ChEBI" id="CHEBI:15378"/>
        <dbReference type="ChEBI" id="CHEBI:30013"/>
        <dbReference type="ChEBI" id="CHEBI:30616"/>
        <dbReference type="ChEBI" id="CHEBI:61977"/>
        <dbReference type="ChEBI" id="CHEBI:456216"/>
        <dbReference type="EC" id="2.7.11.1"/>
    </reaction>
</comment>
<evidence type="ECO:0000256" key="2">
    <source>
        <dbReference type="ARBA" id="ARBA00022527"/>
    </source>
</evidence>
<feature type="compositionally biased region" description="Polar residues" evidence="10">
    <location>
        <begin position="160"/>
        <end position="179"/>
    </location>
</feature>
<feature type="region of interest" description="Disordered" evidence="10">
    <location>
        <begin position="651"/>
        <end position="670"/>
    </location>
</feature>
<feature type="compositionally biased region" description="Basic and acidic residues" evidence="10">
    <location>
        <begin position="654"/>
        <end position="670"/>
    </location>
</feature>
<keyword evidence="14" id="KW-1185">Reference proteome</keyword>
<evidence type="ECO:0000259" key="11">
    <source>
        <dbReference type="PROSITE" id="PS50011"/>
    </source>
</evidence>
<reference evidence="12 14" key="3">
    <citation type="journal article" date="2018" name="Nat. Commun.">
        <title>Genomic insights into multidrug-resistance, mating and virulence in Candida auris and related emerging species.</title>
        <authorList>
            <person name="Munoz J.F."/>
            <person name="Gade L."/>
            <person name="Chow N.A."/>
            <person name="Loparev V.N."/>
            <person name="Juieng P."/>
            <person name="Berkow E.L."/>
            <person name="Farrer R.A."/>
            <person name="Litvintseva A.P."/>
            <person name="Cuomo C.A."/>
        </authorList>
    </citation>
    <scope>GENOME REANNOTATION</scope>
    <source>
        <strain evidence="12 14">B8441</strain>
    </source>
</reference>
<dbReference type="InterPro" id="IPR011009">
    <property type="entry name" value="Kinase-like_dom_sf"/>
</dbReference>
<keyword evidence="3" id="KW-0808">Transferase</keyword>
<feature type="binding site" evidence="9">
    <location>
        <position position="242"/>
    </location>
    <ligand>
        <name>ATP</name>
        <dbReference type="ChEBI" id="CHEBI:30616"/>
    </ligand>
</feature>
<dbReference type="EMBL" id="PEKT03000001">
    <property type="protein sequence ID" value="KAK8443316.1"/>
    <property type="molecule type" value="Genomic_DNA"/>
</dbReference>
<dbReference type="VEuPathDB" id="FungiDB:CJI97_003895"/>
<feature type="region of interest" description="Disordered" evidence="10">
    <location>
        <begin position="1"/>
        <end position="102"/>
    </location>
</feature>
<proteinExistence type="predicted"/>
<keyword evidence="6 9" id="KW-0067">ATP-binding</keyword>
<dbReference type="GO" id="GO:0004674">
    <property type="term" value="F:protein serine/threonine kinase activity"/>
    <property type="evidence" value="ECO:0007669"/>
    <property type="project" value="UniProtKB-KW"/>
</dbReference>
<dbReference type="OMA" id="EYAKKCT"/>
<protein>
    <recommendedName>
        <fullName evidence="1">non-specific serine/threonine protein kinase</fullName>
        <ecNumber evidence="1">2.7.11.1</ecNumber>
    </recommendedName>
</protein>
<evidence type="ECO:0000256" key="4">
    <source>
        <dbReference type="ARBA" id="ARBA00022741"/>
    </source>
</evidence>
<dbReference type="GO" id="GO:0030447">
    <property type="term" value="P:filamentous growth"/>
    <property type="evidence" value="ECO:0007669"/>
    <property type="project" value="UniProtKB-ARBA"/>
</dbReference>
<evidence type="ECO:0000256" key="9">
    <source>
        <dbReference type="PROSITE-ProRule" id="PRU10141"/>
    </source>
</evidence>
<dbReference type="InterPro" id="IPR008271">
    <property type="entry name" value="Ser/Thr_kinase_AS"/>
</dbReference>
<feature type="compositionally biased region" description="Polar residues" evidence="10">
    <location>
        <begin position="51"/>
        <end position="84"/>
    </location>
</feature>
<dbReference type="VEuPathDB" id="FungiDB:CJI96_0002353"/>
<dbReference type="SMART" id="SM00220">
    <property type="entry name" value="S_TKc"/>
    <property type="match status" value="1"/>
</dbReference>
<evidence type="ECO:0000256" key="5">
    <source>
        <dbReference type="ARBA" id="ARBA00022777"/>
    </source>
</evidence>
<feature type="compositionally biased region" description="Polar residues" evidence="10">
    <location>
        <begin position="547"/>
        <end position="566"/>
    </location>
</feature>
<reference evidence="13 14" key="1">
    <citation type="journal article" date="2017" name="Clin. Infect. Dis.">
        <title>Simultaneous emergence of multidrug-resistant Candida auris on 3 continents confirmed by whole-genome sequencing and epidemiological analyses.</title>
        <authorList>
            <person name="Lockhart S.R."/>
            <person name="Etienne K.A."/>
            <person name="Vallabhaneni S."/>
            <person name="Farooqi J."/>
            <person name="Chowdhary A."/>
            <person name="Govender N.P."/>
            <person name="Colombo A.L."/>
            <person name="Calvo B."/>
            <person name="Cuomo C.A."/>
            <person name="Desjardins C.A."/>
            <person name="Berkow E.L."/>
            <person name="Castanheira M."/>
            <person name="Magobo R.E."/>
            <person name="Jabeen K."/>
            <person name="Asghar R.J."/>
            <person name="Meis J.F."/>
            <person name="Jackson B."/>
            <person name="Chiller T."/>
            <person name="Litvintseva A.P."/>
        </authorList>
    </citation>
    <scope>NUCLEOTIDE SEQUENCE [LARGE SCALE GENOMIC DNA]</scope>
    <source>
        <strain evidence="13 14">B8441</strain>
    </source>
</reference>
<comment type="caution">
    <text evidence="13">The sequence shown here is derived from an EMBL/GenBank/DDBJ whole genome shotgun (WGS) entry which is preliminary data.</text>
</comment>
<dbReference type="GO" id="GO:0005829">
    <property type="term" value="C:cytosol"/>
    <property type="evidence" value="ECO:0007669"/>
    <property type="project" value="TreeGrafter"/>
</dbReference>
<dbReference type="InterPro" id="IPR017441">
    <property type="entry name" value="Protein_kinase_ATP_BS"/>
</dbReference>
<accession>A0A5Q7YFW8</accession>
<feature type="domain" description="Protein kinase" evidence="11">
    <location>
        <begin position="213"/>
        <end position="625"/>
    </location>
</feature>
<comment type="catalytic activity">
    <reaction evidence="8">
        <text>L-seryl-[protein] + ATP = O-phospho-L-seryl-[protein] + ADP + H(+)</text>
        <dbReference type="Rhea" id="RHEA:17989"/>
        <dbReference type="Rhea" id="RHEA-COMP:9863"/>
        <dbReference type="Rhea" id="RHEA-COMP:11604"/>
        <dbReference type="ChEBI" id="CHEBI:15378"/>
        <dbReference type="ChEBI" id="CHEBI:29999"/>
        <dbReference type="ChEBI" id="CHEBI:30616"/>
        <dbReference type="ChEBI" id="CHEBI:83421"/>
        <dbReference type="ChEBI" id="CHEBI:456216"/>
        <dbReference type="EC" id="2.7.11.1"/>
    </reaction>
</comment>
<dbReference type="VEuPathDB" id="FungiDB:B9J08_003822"/>
<evidence type="ECO:0000256" key="8">
    <source>
        <dbReference type="ARBA" id="ARBA00048679"/>
    </source>
</evidence>
<dbReference type="PROSITE" id="PS00107">
    <property type="entry name" value="PROTEIN_KINASE_ATP"/>
    <property type="match status" value="1"/>
</dbReference>
<gene>
    <name evidence="13" type="ORF">B9J08_003822</name>
    <name evidence="12" type="ORF">B9J08_01680</name>
</gene>
<dbReference type="STRING" id="498019.A0A2H0ZNJ7"/>
<dbReference type="SUPFAM" id="SSF56112">
    <property type="entry name" value="Protein kinase-like (PK-like)"/>
    <property type="match status" value="1"/>
</dbReference>
<reference evidence="12" key="4">
    <citation type="submission" date="2024-03" db="EMBL/GenBank/DDBJ databases">
        <title>Improved genome assembly of Candida auris strain B8441 and annotation of B11205.</title>
        <authorList>
            <person name="Cauldron N.C."/>
            <person name="Shea T."/>
            <person name="Cuomo C.A."/>
        </authorList>
    </citation>
    <scope>NUCLEOTIDE SEQUENCE</scope>
    <source>
        <strain evidence="12">B8441</strain>
    </source>
</reference>
<feature type="region of interest" description="Disordered" evidence="10">
    <location>
        <begin position="547"/>
        <end position="586"/>
    </location>
</feature>
<dbReference type="Gene3D" id="1.10.510.10">
    <property type="entry name" value="Transferase(Phosphotransferase) domain 1"/>
    <property type="match status" value="2"/>
</dbReference>
<feature type="compositionally biased region" description="Gly residues" evidence="10">
    <location>
        <begin position="125"/>
        <end position="141"/>
    </location>
</feature>
<dbReference type="GO" id="GO:0005524">
    <property type="term" value="F:ATP binding"/>
    <property type="evidence" value="ECO:0007669"/>
    <property type="project" value="UniProtKB-UniRule"/>
</dbReference>
<keyword evidence="5" id="KW-0418">Kinase</keyword>
<organism evidence="13">
    <name type="scientific">Candidozyma auris</name>
    <name type="common">Yeast</name>
    <name type="synonym">Candida auris</name>
    <dbReference type="NCBI Taxonomy" id="498019"/>
    <lineage>
        <taxon>Eukaryota</taxon>
        <taxon>Fungi</taxon>
        <taxon>Dikarya</taxon>
        <taxon>Ascomycota</taxon>
        <taxon>Saccharomycotina</taxon>
        <taxon>Pichiomycetes</taxon>
        <taxon>Metschnikowiaceae</taxon>
        <taxon>Candidozyma</taxon>
    </lineage>
</organism>
<evidence type="ECO:0000256" key="10">
    <source>
        <dbReference type="SAM" id="MobiDB-lite"/>
    </source>
</evidence>
<dbReference type="InterPro" id="IPR000719">
    <property type="entry name" value="Prot_kinase_dom"/>
</dbReference>
<dbReference type="VEuPathDB" id="FungiDB:CJJ07_002632"/>
<keyword evidence="4 9" id="KW-0547">Nucleotide-binding</keyword>
<dbReference type="PROSITE" id="PS50011">
    <property type="entry name" value="PROTEIN_KINASE_DOM"/>
    <property type="match status" value="1"/>
</dbReference>
<reference evidence="13" key="2">
    <citation type="submission" date="2017-11" db="EMBL/GenBank/DDBJ databases">
        <title>Candida auris genome assembly and annotation.</title>
        <authorList>
            <person name="Munoz J.F."/>
            <person name="Gade L.G."/>
            <person name="Chow N.A."/>
            <person name="Litvintseva A.P."/>
            <person name="Loparev V.N."/>
            <person name="Cuomo C.A."/>
        </authorList>
    </citation>
    <scope>NUCLEOTIDE SEQUENCE</scope>
    <source>
        <strain evidence="13">B8441</strain>
    </source>
</reference>
<feature type="compositionally biased region" description="Low complexity" evidence="10">
    <location>
        <begin position="16"/>
        <end position="36"/>
    </location>
</feature>
<feature type="compositionally biased region" description="Basic residues" evidence="10">
    <location>
        <begin position="1"/>
        <end position="15"/>
    </location>
</feature>
<dbReference type="Pfam" id="PF00069">
    <property type="entry name" value="Pkinase"/>
    <property type="match status" value="1"/>
</dbReference>
<dbReference type="VEuPathDB" id="FungiDB:QG37_00783"/>
<evidence type="ECO:0000313" key="12">
    <source>
        <dbReference type="EMBL" id="KAK8443316.1"/>
    </source>
</evidence>
<name>A0A2H0ZNJ7_CANAR</name>
<keyword evidence="2" id="KW-0723">Serine/threonine-protein kinase</keyword>
<evidence type="ECO:0000256" key="1">
    <source>
        <dbReference type="ARBA" id="ARBA00012513"/>
    </source>
</evidence>
<dbReference type="EMBL" id="PEKT02000007">
    <property type="protein sequence ID" value="PIS52209.1"/>
    <property type="molecule type" value="Genomic_DNA"/>
</dbReference>